<dbReference type="InterPro" id="IPR029044">
    <property type="entry name" value="Nucleotide-diphossugar_trans"/>
</dbReference>
<proteinExistence type="predicted"/>
<dbReference type="PANTHER" id="PTHR19136">
    <property type="entry name" value="MOLYBDENUM COFACTOR GUANYLYLTRANSFERASE"/>
    <property type="match status" value="1"/>
</dbReference>
<evidence type="ECO:0000259" key="2">
    <source>
        <dbReference type="Pfam" id="PF12804"/>
    </source>
</evidence>
<evidence type="ECO:0000256" key="1">
    <source>
        <dbReference type="ARBA" id="ARBA00022679"/>
    </source>
</evidence>
<dbReference type="Gene3D" id="3.90.550.10">
    <property type="entry name" value="Spore Coat Polysaccharide Biosynthesis Protein SpsA, Chain A"/>
    <property type="match status" value="1"/>
</dbReference>
<gene>
    <name evidence="3" type="ORF">CBZ_26650</name>
</gene>
<dbReference type="GO" id="GO:0016779">
    <property type="term" value="F:nucleotidyltransferase activity"/>
    <property type="evidence" value="ECO:0007669"/>
    <property type="project" value="TreeGrafter"/>
</dbReference>
<evidence type="ECO:0000313" key="4">
    <source>
        <dbReference type="Proteomes" id="UP000289954"/>
    </source>
</evidence>
<dbReference type="PANTHER" id="PTHR19136:SF81">
    <property type="entry name" value="MOLYBDENUM COFACTOR GUANYLYLTRANSFERASE"/>
    <property type="match status" value="1"/>
</dbReference>
<dbReference type="Proteomes" id="UP000289954">
    <property type="component" value="Unassembled WGS sequence"/>
</dbReference>
<dbReference type="InterPro" id="IPR025877">
    <property type="entry name" value="MobA-like_NTP_Trfase"/>
</dbReference>
<protein>
    <recommendedName>
        <fullName evidence="2">MobA-like NTP transferase domain-containing protein</fullName>
    </recommendedName>
</protein>
<comment type="caution">
    <text evidence="3">The sequence shown here is derived from an EMBL/GenBank/DDBJ whole genome shotgun (WGS) entry which is preliminary data.</text>
</comment>
<dbReference type="EMBL" id="BIMR01000230">
    <property type="protein sequence ID" value="GCE77609.1"/>
    <property type="molecule type" value="Genomic_DNA"/>
</dbReference>
<dbReference type="RefSeq" id="WP_130782218.1">
    <property type="nucleotide sequence ID" value="NZ_BIMR01000230.1"/>
</dbReference>
<evidence type="ECO:0000313" key="3">
    <source>
        <dbReference type="EMBL" id="GCE77609.1"/>
    </source>
</evidence>
<organism evidence="3 4">
    <name type="scientific">Cellulomonas biazotea</name>
    <dbReference type="NCBI Taxonomy" id="1709"/>
    <lineage>
        <taxon>Bacteria</taxon>
        <taxon>Bacillati</taxon>
        <taxon>Actinomycetota</taxon>
        <taxon>Actinomycetes</taxon>
        <taxon>Micrococcales</taxon>
        <taxon>Cellulomonadaceae</taxon>
        <taxon>Cellulomonas</taxon>
    </lineage>
</organism>
<keyword evidence="1" id="KW-0808">Transferase</keyword>
<reference evidence="3 4" key="1">
    <citation type="submission" date="2019-01" db="EMBL/GenBank/DDBJ databases">
        <title>Draft genome sequence of Cellulomonas takizawaensis strain TKZ-21.</title>
        <authorList>
            <person name="Yamamura H."/>
            <person name="Hayashi T."/>
            <person name="Hamada M."/>
            <person name="Serisawa Y."/>
            <person name="Matsuyama K."/>
            <person name="Nakagawa Y."/>
            <person name="Otoguro M."/>
            <person name="Yanagida F."/>
            <person name="Hayakawa M."/>
        </authorList>
    </citation>
    <scope>NUCLEOTIDE SEQUENCE [LARGE SCALE GENOMIC DNA]</scope>
    <source>
        <strain evidence="3 4">NBRC12680</strain>
    </source>
</reference>
<dbReference type="OrthoDB" id="4408226at2"/>
<name>A0A402DTY0_9CELL</name>
<dbReference type="AlphaFoldDB" id="A0A402DTY0"/>
<accession>A0A402DTY0</accession>
<dbReference type="SUPFAM" id="SSF53448">
    <property type="entry name" value="Nucleotide-diphospho-sugar transferases"/>
    <property type="match status" value="1"/>
</dbReference>
<keyword evidence="4" id="KW-1185">Reference proteome</keyword>
<feature type="domain" description="MobA-like NTP transferase" evidence="2">
    <location>
        <begin position="10"/>
        <end position="179"/>
    </location>
</feature>
<dbReference type="Pfam" id="PF12804">
    <property type="entry name" value="NTP_transf_3"/>
    <property type="match status" value="1"/>
</dbReference>
<sequence length="226" mass="22636">MTSDEVPFDAVVLAGGRARRLGGVDKASVQVGGRALVDHALAAVGGARAIVLVGPASVGRPGVPTVQEDPPFGGPVAGLAAGLASLPPATRPSDAPQDPPMTADDPLVVVLACDVPGAARVVPALLAAAHAAPDVDGARLVAADGSPQHLLAAYRRSALDAALAALPDGPRDASVRRVVDGLRLVDVPDPDDAGADADTWDDVHRLDTRLTAGGSIGPSDDDRRTP</sequence>